<proteinExistence type="predicted"/>
<comment type="caution">
    <text evidence="1">The sequence shown here is derived from an EMBL/GenBank/DDBJ whole genome shotgun (WGS) entry which is preliminary data.</text>
</comment>
<name>A0A9P5YV31_9AGAR</name>
<reference evidence="1" key="1">
    <citation type="submission" date="2020-11" db="EMBL/GenBank/DDBJ databases">
        <authorList>
            <consortium name="DOE Joint Genome Institute"/>
            <person name="Ahrendt S."/>
            <person name="Riley R."/>
            <person name="Andreopoulos W."/>
            <person name="Labutti K."/>
            <person name="Pangilinan J."/>
            <person name="Ruiz-Duenas F.J."/>
            <person name="Barrasa J.M."/>
            <person name="Sanchez-Garcia M."/>
            <person name="Camarero S."/>
            <person name="Miyauchi S."/>
            <person name="Serrano A."/>
            <person name="Linde D."/>
            <person name="Babiker R."/>
            <person name="Drula E."/>
            <person name="Ayuso-Fernandez I."/>
            <person name="Pacheco R."/>
            <person name="Padilla G."/>
            <person name="Ferreira P."/>
            <person name="Barriuso J."/>
            <person name="Kellner H."/>
            <person name="Castanera R."/>
            <person name="Alfaro M."/>
            <person name="Ramirez L."/>
            <person name="Pisabarro A.G."/>
            <person name="Kuo A."/>
            <person name="Tritt A."/>
            <person name="Lipzen A."/>
            <person name="He G."/>
            <person name="Yan M."/>
            <person name="Ng V."/>
            <person name="Cullen D."/>
            <person name="Martin F."/>
            <person name="Rosso M.-N."/>
            <person name="Henrissat B."/>
            <person name="Hibbett D."/>
            <person name="Martinez A.T."/>
            <person name="Grigoriev I.V."/>
        </authorList>
    </citation>
    <scope>NUCLEOTIDE SEQUENCE</scope>
    <source>
        <strain evidence="1">CIRM-BRFM 674</strain>
    </source>
</reference>
<dbReference type="Proteomes" id="UP000807469">
    <property type="component" value="Unassembled WGS sequence"/>
</dbReference>
<keyword evidence="2" id="KW-1185">Reference proteome</keyword>
<organism evidence="1 2">
    <name type="scientific">Pholiota conissans</name>
    <dbReference type="NCBI Taxonomy" id="109636"/>
    <lineage>
        <taxon>Eukaryota</taxon>
        <taxon>Fungi</taxon>
        <taxon>Dikarya</taxon>
        <taxon>Basidiomycota</taxon>
        <taxon>Agaricomycotina</taxon>
        <taxon>Agaricomycetes</taxon>
        <taxon>Agaricomycetidae</taxon>
        <taxon>Agaricales</taxon>
        <taxon>Agaricineae</taxon>
        <taxon>Strophariaceae</taxon>
        <taxon>Pholiota</taxon>
    </lineage>
</organism>
<dbReference type="AlphaFoldDB" id="A0A9P5YV31"/>
<dbReference type="Gene3D" id="3.60.130.30">
    <property type="match status" value="1"/>
</dbReference>
<accession>A0A9P5YV31</accession>
<dbReference type="OrthoDB" id="3025143at2759"/>
<protein>
    <submittedName>
        <fullName evidence="1">Uncharacterized protein</fullName>
    </submittedName>
</protein>
<evidence type="ECO:0000313" key="2">
    <source>
        <dbReference type="Proteomes" id="UP000807469"/>
    </source>
</evidence>
<evidence type="ECO:0000313" key="1">
    <source>
        <dbReference type="EMBL" id="KAF9474436.1"/>
    </source>
</evidence>
<sequence>MDSVAPLLQVPLKFCDHRRGQYPAISCGISHGGGQAQPSNLSWKPPTAAILSQLTQEEAFYRISGFTDCLFETYAPRLHRYYGDVLDDVTCTYPHLKRPFDNSVFAACCFNFGPRTVTYPRRDHANLAWGWCSITALGSFDADKGGHLILWDLNLVIRFPPGSTILIPSAILEHSNVSIAQGEKRYSFVQFSAGGLFRWVENDFKTEKKWVAQATPEELAQRRAEVLSRWMKGLDMLSHIDEFGPDA</sequence>
<dbReference type="EMBL" id="MU155379">
    <property type="protein sequence ID" value="KAF9474436.1"/>
    <property type="molecule type" value="Genomic_DNA"/>
</dbReference>
<gene>
    <name evidence="1" type="ORF">BDN70DRAFT_908514</name>
</gene>